<evidence type="ECO:0000313" key="1">
    <source>
        <dbReference type="EMBL" id="KAG0434195.1"/>
    </source>
</evidence>
<name>A0AC60QIL1_IXOPE</name>
<evidence type="ECO:0000313" key="2">
    <source>
        <dbReference type="Proteomes" id="UP000805193"/>
    </source>
</evidence>
<gene>
    <name evidence="1" type="ORF">HPB47_019282</name>
</gene>
<proteinExistence type="predicted"/>
<sequence length="576" mass="66262">MSRIQISSLEDAATTRPSLRVPSDYRGNAERRESPVLQPLFTRMDPTKVMWELVAACSIVFVVRWFVKRRQHFNYFKKLEIPGPEPSIFFGNMMELYKKTPTVAYREWIDKYGKVVGYFNGYRPVLLIADLELLKNVQVKDFQDFIDRSLLFQSKRPPSPQNKSLIQLTGKRWKEVRSVLTPSFTSNKLKMMSAGVIETIQELMTKIDQKAKTGSEFEIGDMYQALTLDVICRSAMGINYNLQQHPNHSFLVSSRMLFSSTFSIIAVLLTAFPELEFFLRYLNDFRMKSLNNGVHPFREVQEKCKSIVMQRQMNNVQVHQKDLLQHMIEAKQSRVDVGSVTSDQLTAADDNDHEQKPASQLANGFTHSSKAVLDDDDITQNAFLVLIAGYETTSNTLTLVTHMLVNYPEIQEKVRREILSEEITYSTVQKLPYLNCVVSETMRLYPPIFAFVTREAVVDKQYGKLKIPAGTAVMAAIEYIHRDPDNWKDPNTFDPDRFLPQNKHFDPLAWQPFGAGPRNCIGMRFAHMELRLTLANVLRKYRLEATENSDVDPPQIDMNPLVLRIKKGVNVRAVRL</sequence>
<accession>A0AC60QIL1</accession>
<reference evidence="1 2" key="1">
    <citation type="journal article" date="2020" name="Cell">
        <title>Large-Scale Comparative Analyses of Tick Genomes Elucidate Their Genetic Diversity and Vector Capacities.</title>
        <authorList>
            <consortium name="Tick Genome and Microbiome Consortium (TIGMIC)"/>
            <person name="Jia N."/>
            <person name="Wang J."/>
            <person name="Shi W."/>
            <person name="Du L."/>
            <person name="Sun Y."/>
            <person name="Zhan W."/>
            <person name="Jiang J.F."/>
            <person name="Wang Q."/>
            <person name="Zhang B."/>
            <person name="Ji P."/>
            <person name="Bell-Sakyi L."/>
            <person name="Cui X.M."/>
            <person name="Yuan T.T."/>
            <person name="Jiang B.G."/>
            <person name="Yang W.F."/>
            <person name="Lam T.T."/>
            <person name="Chang Q.C."/>
            <person name="Ding S.J."/>
            <person name="Wang X.J."/>
            <person name="Zhu J.G."/>
            <person name="Ruan X.D."/>
            <person name="Zhao L."/>
            <person name="Wei J.T."/>
            <person name="Ye R.Z."/>
            <person name="Que T.C."/>
            <person name="Du C.H."/>
            <person name="Zhou Y.H."/>
            <person name="Cheng J.X."/>
            <person name="Dai P.F."/>
            <person name="Guo W.B."/>
            <person name="Han X.H."/>
            <person name="Huang E.J."/>
            <person name="Li L.F."/>
            <person name="Wei W."/>
            <person name="Gao Y.C."/>
            <person name="Liu J.Z."/>
            <person name="Shao H.Z."/>
            <person name="Wang X."/>
            <person name="Wang C.C."/>
            <person name="Yang T.C."/>
            <person name="Huo Q.B."/>
            <person name="Li W."/>
            <person name="Chen H.Y."/>
            <person name="Chen S.E."/>
            <person name="Zhou L.G."/>
            <person name="Ni X.B."/>
            <person name="Tian J.H."/>
            <person name="Sheng Y."/>
            <person name="Liu T."/>
            <person name="Pan Y.S."/>
            <person name="Xia L.Y."/>
            <person name="Li J."/>
            <person name="Zhao F."/>
            <person name="Cao W.C."/>
        </authorList>
    </citation>
    <scope>NUCLEOTIDE SEQUENCE [LARGE SCALE GENOMIC DNA]</scope>
    <source>
        <strain evidence="1">Iper-2018</strain>
    </source>
</reference>
<keyword evidence="2" id="KW-1185">Reference proteome</keyword>
<dbReference type="Proteomes" id="UP000805193">
    <property type="component" value="Unassembled WGS sequence"/>
</dbReference>
<dbReference type="EMBL" id="JABSTQ010008687">
    <property type="protein sequence ID" value="KAG0434195.1"/>
    <property type="molecule type" value="Genomic_DNA"/>
</dbReference>
<comment type="caution">
    <text evidence="1">The sequence shown here is derived from an EMBL/GenBank/DDBJ whole genome shotgun (WGS) entry which is preliminary data.</text>
</comment>
<protein>
    <submittedName>
        <fullName evidence="1">Uncharacterized protein</fullName>
    </submittedName>
</protein>
<organism evidence="1 2">
    <name type="scientific">Ixodes persulcatus</name>
    <name type="common">Taiga tick</name>
    <dbReference type="NCBI Taxonomy" id="34615"/>
    <lineage>
        <taxon>Eukaryota</taxon>
        <taxon>Metazoa</taxon>
        <taxon>Ecdysozoa</taxon>
        <taxon>Arthropoda</taxon>
        <taxon>Chelicerata</taxon>
        <taxon>Arachnida</taxon>
        <taxon>Acari</taxon>
        <taxon>Parasitiformes</taxon>
        <taxon>Ixodida</taxon>
        <taxon>Ixodoidea</taxon>
        <taxon>Ixodidae</taxon>
        <taxon>Ixodinae</taxon>
        <taxon>Ixodes</taxon>
    </lineage>
</organism>